<dbReference type="EMBL" id="AP028654">
    <property type="protein sequence ID" value="BEP29087.1"/>
    <property type="molecule type" value="Genomic_DNA"/>
</dbReference>
<dbReference type="AlphaFoldDB" id="A0AAU9EEH2"/>
<accession>A0AAU9EEH2</accession>
<keyword evidence="3" id="KW-1185">Reference proteome</keyword>
<gene>
    <name evidence="2" type="ORF">HLPR_14180</name>
</gene>
<sequence>MNNRKKIVSSLLIIVFIVIVFLSINIKKTKVVVVEDLDDYMKTEFFLPNNEFSIGYIHSVELTPAEEFLKVNKNNDIVLYKTIYESFGVGLPFSQKENKFDITNGKFILNRNRTMKSIKMRISPIPKHWITVNGTKYQLLDLITKPEDLINIYCKDELAIKIGHKYYKIGI</sequence>
<evidence type="ECO:0008006" key="4">
    <source>
        <dbReference type="Google" id="ProtNLM"/>
    </source>
</evidence>
<proteinExistence type="predicted"/>
<keyword evidence="1" id="KW-1133">Transmembrane helix</keyword>
<reference evidence="2 3" key="1">
    <citation type="submission" date="2023-08" db="EMBL/GenBank/DDBJ databases">
        <title>Helicovermis profunda gen. nov., sp. nov., a novel mesophilic, fermentative bacterium within the Bacillota from a deep-sea hydrothermal vent chimney.</title>
        <authorList>
            <person name="Miyazaki U."/>
            <person name="Mizutani D."/>
            <person name="Hashimoto Y."/>
            <person name="Tame A."/>
            <person name="Sawayama S."/>
            <person name="Miyazaki J."/>
            <person name="Takai K."/>
            <person name="Nakagawa S."/>
        </authorList>
    </citation>
    <scope>NUCLEOTIDE SEQUENCE [LARGE SCALE GENOMIC DNA]</scope>
    <source>
        <strain evidence="2 3">S502</strain>
    </source>
</reference>
<evidence type="ECO:0000313" key="3">
    <source>
        <dbReference type="Proteomes" id="UP001321786"/>
    </source>
</evidence>
<protein>
    <recommendedName>
        <fullName evidence="4">DUF1850 domain-containing protein</fullName>
    </recommendedName>
</protein>
<keyword evidence="1" id="KW-0472">Membrane</keyword>
<dbReference type="KEGG" id="hprf:HLPR_14180"/>
<name>A0AAU9EEH2_9FIRM</name>
<dbReference type="RefSeq" id="WP_338534755.1">
    <property type="nucleotide sequence ID" value="NZ_AP028654.1"/>
</dbReference>
<keyword evidence="1" id="KW-0812">Transmembrane</keyword>
<dbReference type="Proteomes" id="UP001321786">
    <property type="component" value="Chromosome"/>
</dbReference>
<organism evidence="2 3">
    <name type="scientific">Helicovermis profundi</name>
    <dbReference type="NCBI Taxonomy" id="3065157"/>
    <lineage>
        <taxon>Bacteria</taxon>
        <taxon>Bacillati</taxon>
        <taxon>Bacillota</taxon>
        <taxon>Clostridia</taxon>
        <taxon>Helicovermis</taxon>
    </lineage>
</organism>
<evidence type="ECO:0000313" key="2">
    <source>
        <dbReference type="EMBL" id="BEP29087.1"/>
    </source>
</evidence>
<feature type="transmembrane region" description="Helical" evidence="1">
    <location>
        <begin position="7"/>
        <end position="26"/>
    </location>
</feature>
<dbReference type="Pfam" id="PF08905">
    <property type="entry name" value="DUF1850"/>
    <property type="match status" value="1"/>
</dbReference>
<evidence type="ECO:0000256" key="1">
    <source>
        <dbReference type="SAM" id="Phobius"/>
    </source>
</evidence>
<dbReference type="InterPro" id="IPR015001">
    <property type="entry name" value="DUF1850"/>
</dbReference>